<sequence length="279" mass="29117">MSDLPTLGATDRPWLEPQLYRGPVNTVPPALAYDGGQAGALTVRAGTVAGEQRRPWHTGNDAFAVWTDPHARLCLLAVADGVGTGEQAGRAARWATGYAVKSCRTRHTRPGIDLPTLLRGIVGDVDASLSAHLSEPMTTLTIALLPTAVPAGGSVTAAVAAVGDSTAWLMRGGRVTPLFGTRAASRPAPPTFALPGHGHRLTLREPVLHDGETLILATDGLLSGEAEEPATGFLARMWAAPPTPLEFLAALGVRRADRDDDRAAAVAWIGHHELPAGVT</sequence>
<accession>A0ABS3UVQ5</accession>
<evidence type="ECO:0000313" key="2">
    <source>
        <dbReference type="EMBL" id="MBO3742654.1"/>
    </source>
</evidence>
<comment type="caution">
    <text evidence="2">The sequence shown here is derived from an EMBL/GenBank/DDBJ whole genome shotgun (WGS) entry which is preliminary data.</text>
</comment>
<dbReference type="InterPro" id="IPR001932">
    <property type="entry name" value="PPM-type_phosphatase-like_dom"/>
</dbReference>
<dbReference type="RefSeq" id="WP_208471850.1">
    <property type="nucleotide sequence ID" value="NZ_JAGFNS010000030.1"/>
</dbReference>
<dbReference type="InterPro" id="IPR036457">
    <property type="entry name" value="PPM-type-like_dom_sf"/>
</dbReference>
<keyword evidence="3" id="KW-1185">Reference proteome</keyword>
<organism evidence="2 3">
    <name type="scientific">Actinoplanes flavus</name>
    <dbReference type="NCBI Taxonomy" id="2820290"/>
    <lineage>
        <taxon>Bacteria</taxon>
        <taxon>Bacillati</taxon>
        <taxon>Actinomycetota</taxon>
        <taxon>Actinomycetes</taxon>
        <taxon>Micromonosporales</taxon>
        <taxon>Micromonosporaceae</taxon>
        <taxon>Actinoplanes</taxon>
    </lineage>
</organism>
<dbReference type="Pfam" id="PF13672">
    <property type="entry name" value="PP2C_2"/>
    <property type="match status" value="1"/>
</dbReference>
<name>A0ABS3UVQ5_9ACTN</name>
<protein>
    <submittedName>
        <fullName evidence="2">Protein phosphatase 2C domain-containing protein</fullName>
    </submittedName>
</protein>
<dbReference type="SUPFAM" id="SSF81606">
    <property type="entry name" value="PP2C-like"/>
    <property type="match status" value="1"/>
</dbReference>
<dbReference type="PROSITE" id="PS51746">
    <property type="entry name" value="PPM_2"/>
    <property type="match status" value="1"/>
</dbReference>
<feature type="domain" description="PPM-type phosphatase" evidence="1">
    <location>
        <begin position="42"/>
        <end position="269"/>
    </location>
</feature>
<evidence type="ECO:0000313" key="3">
    <source>
        <dbReference type="Proteomes" id="UP000679690"/>
    </source>
</evidence>
<dbReference type="Gene3D" id="3.60.40.10">
    <property type="entry name" value="PPM-type phosphatase domain"/>
    <property type="match status" value="1"/>
</dbReference>
<dbReference type="EMBL" id="JAGFNS010000030">
    <property type="protein sequence ID" value="MBO3742654.1"/>
    <property type="molecule type" value="Genomic_DNA"/>
</dbReference>
<gene>
    <name evidence="2" type="ORF">J5X75_34600</name>
</gene>
<proteinExistence type="predicted"/>
<evidence type="ECO:0000259" key="1">
    <source>
        <dbReference type="PROSITE" id="PS51746"/>
    </source>
</evidence>
<dbReference type="Proteomes" id="UP000679690">
    <property type="component" value="Unassembled WGS sequence"/>
</dbReference>
<reference evidence="2 3" key="1">
    <citation type="submission" date="2021-03" db="EMBL/GenBank/DDBJ databases">
        <title>Actinoplanes flavus sp. nov., a novel actinomycete isolated from Coconut Palm rhizosphere soil.</title>
        <authorList>
            <person name="Luo X."/>
        </authorList>
    </citation>
    <scope>NUCLEOTIDE SEQUENCE [LARGE SCALE GENOMIC DNA]</scope>
    <source>
        <strain evidence="2 3">NEAU-H7</strain>
    </source>
</reference>